<evidence type="ECO:0000313" key="3">
    <source>
        <dbReference type="Proteomes" id="UP001212997"/>
    </source>
</evidence>
<feature type="domain" description="DUF6593" evidence="1">
    <location>
        <begin position="37"/>
        <end position="131"/>
    </location>
</feature>
<protein>
    <recommendedName>
        <fullName evidence="1">DUF6593 domain-containing protein</fullName>
    </recommendedName>
</protein>
<dbReference type="EMBL" id="JANAWD010000454">
    <property type="protein sequence ID" value="KAJ3479222.1"/>
    <property type="molecule type" value="Genomic_DNA"/>
</dbReference>
<comment type="caution">
    <text evidence="2">The sequence shown here is derived from an EMBL/GenBank/DDBJ whole genome shotgun (WGS) entry which is preliminary data.</text>
</comment>
<dbReference type="AlphaFoldDB" id="A0AAD5UW18"/>
<sequence length="163" mass="18288">MTAPSLSGSTTYRLTRFNSTILNSSVVEPQGRVACCIITDASMPTCTVFKDNESRVIAKVHWQPHATLEIRGVTQLQRTRDWLRLSSDRVRRYIEVGGVRYAWKPDHSFICLYDTTSPAPIVLARIARARGEILLEVITEAIRRLLEPCIVATAMLVCGQNID</sequence>
<organism evidence="2 3">
    <name type="scientific">Meripilus lineatus</name>
    <dbReference type="NCBI Taxonomy" id="2056292"/>
    <lineage>
        <taxon>Eukaryota</taxon>
        <taxon>Fungi</taxon>
        <taxon>Dikarya</taxon>
        <taxon>Basidiomycota</taxon>
        <taxon>Agaricomycotina</taxon>
        <taxon>Agaricomycetes</taxon>
        <taxon>Polyporales</taxon>
        <taxon>Meripilaceae</taxon>
        <taxon>Meripilus</taxon>
    </lineage>
</organism>
<evidence type="ECO:0000259" key="1">
    <source>
        <dbReference type="Pfam" id="PF20236"/>
    </source>
</evidence>
<dbReference type="Pfam" id="PF20236">
    <property type="entry name" value="DUF6593"/>
    <property type="match status" value="1"/>
</dbReference>
<keyword evidence="3" id="KW-1185">Reference proteome</keyword>
<reference evidence="2" key="1">
    <citation type="submission" date="2022-07" db="EMBL/GenBank/DDBJ databases">
        <title>Genome Sequence of Physisporinus lineatus.</title>
        <authorList>
            <person name="Buettner E."/>
        </authorList>
    </citation>
    <scope>NUCLEOTIDE SEQUENCE</scope>
    <source>
        <strain evidence="2">VT162</strain>
    </source>
</reference>
<gene>
    <name evidence="2" type="ORF">NLI96_g9211</name>
</gene>
<evidence type="ECO:0000313" key="2">
    <source>
        <dbReference type="EMBL" id="KAJ3479222.1"/>
    </source>
</evidence>
<accession>A0AAD5UW18</accession>
<dbReference type="InterPro" id="IPR046528">
    <property type="entry name" value="DUF6593"/>
</dbReference>
<proteinExistence type="predicted"/>
<dbReference type="Proteomes" id="UP001212997">
    <property type="component" value="Unassembled WGS sequence"/>
</dbReference>
<name>A0AAD5UW18_9APHY</name>